<dbReference type="AlphaFoldDB" id="A0A1Q5P446"/>
<proteinExistence type="predicted"/>
<feature type="region of interest" description="Disordered" evidence="1">
    <location>
        <begin position="1"/>
        <end position="28"/>
    </location>
</feature>
<comment type="caution">
    <text evidence="2">The sequence shown here is derived from an EMBL/GenBank/DDBJ whole genome shotgun (WGS) entry which is preliminary data.</text>
</comment>
<organism evidence="2 3">
    <name type="scientific">Domibacillus mangrovi</name>
    <dbReference type="NCBI Taxonomy" id="1714354"/>
    <lineage>
        <taxon>Bacteria</taxon>
        <taxon>Bacillati</taxon>
        <taxon>Bacillota</taxon>
        <taxon>Bacilli</taxon>
        <taxon>Bacillales</taxon>
        <taxon>Bacillaceae</taxon>
        <taxon>Domibacillus</taxon>
    </lineage>
</organism>
<name>A0A1Q5P446_9BACI</name>
<sequence length="67" mass="7565">MTPITDYEHLTDAEGDHKHLSSLQSSDDRDQYRLGNVVEVKSNPQLMCIVSKANSGNMQRKECSIDK</sequence>
<evidence type="ECO:0000313" key="2">
    <source>
        <dbReference type="EMBL" id="OKL36911.1"/>
    </source>
</evidence>
<dbReference type="EMBL" id="MRWQ01000006">
    <property type="protein sequence ID" value="OKL36911.1"/>
    <property type="molecule type" value="Genomic_DNA"/>
</dbReference>
<evidence type="ECO:0000256" key="1">
    <source>
        <dbReference type="SAM" id="MobiDB-lite"/>
    </source>
</evidence>
<dbReference type="RefSeq" id="WP_073711634.1">
    <property type="nucleotide sequence ID" value="NZ_MRWQ01000006.1"/>
</dbReference>
<protein>
    <submittedName>
        <fullName evidence="2">Uncharacterized protein</fullName>
    </submittedName>
</protein>
<gene>
    <name evidence="2" type="ORF">BLL40_09360</name>
</gene>
<dbReference type="Proteomes" id="UP000186524">
    <property type="component" value="Unassembled WGS sequence"/>
</dbReference>
<feature type="compositionally biased region" description="Basic and acidic residues" evidence="1">
    <location>
        <begin position="1"/>
        <end position="19"/>
    </location>
</feature>
<reference evidence="2 3" key="1">
    <citation type="submission" date="2016-12" db="EMBL/GenBank/DDBJ databases">
        <title>Domibacillus sp. SAOS 44 whole genome sequencing.</title>
        <authorList>
            <person name="Verma A."/>
            <person name="Krishnamurthi S."/>
        </authorList>
    </citation>
    <scope>NUCLEOTIDE SEQUENCE [LARGE SCALE GENOMIC DNA]</scope>
    <source>
        <strain evidence="2 3">SAOS 44</strain>
    </source>
</reference>
<accession>A0A1Q5P446</accession>
<dbReference type="OrthoDB" id="1955334at2"/>
<keyword evidence="3" id="KW-1185">Reference proteome</keyword>
<evidence type="ECO:0000313" key="3">
    <source>
        <dbReference type="Proteomes" id="UP000186524"/>
    </source>
</evidence>